<dbReference type="InterPro" id="IPR036069">
    <property type="entry name" value="DUF34/NIF3_sf"/>
</dbReference>
<dbReference type="NCBIfam" id="TIGR00486">
    <property type="entry name" value="YbgI_SA1388"/>
    <property type="match status" value="1"/>
</dbReference>
<evidence type="ECO:0000313" key="6">
    <source>
        <dbReference type="Proteomes" id="UP000317371"/>
    </source>
</evidence>
<keyword evidence="3 4" id="KW-0479">Metal-binding</keyword>
<dbReference type="AlphaFoldDB" id="A0A540VBD5"/>
<feature type="binding site" evidence="4">
    <location>
        <position position="218"/>
    </location>
    <ligand>
        <name>a divalent metal cation</name>
        <dbReference type="ChEBI" id="CHEBI:60240"/>
        <label>1</label>
    </ligand>
</feature>
<name>A0A540VBD5_9CHLR</name>
<sequence length="250" mass="27500">MKRADLINYLDEYLRIEEIKDYGPQGLQVEGREEVLRIVGTVDAGLPCVEAALRRQADLLLVHHGIFWGEARPLRGSFGRLVRTLVEANLNLYAAHLALDAHPEVGNNVELARRLGLEVIDWWAPVNGVNLAVLAVAPHGIKLDYLVDRFEQLVGPVKLVQSHGPRIIHRVGILSGSGARQIQEAAALGCDTFLTGETSHAQYYEALNAGINVIYGGHYTTETVGVQALGQHLQAEFDIEFEFIDIPTGI</sequence>
<dbReference type="FunCoup" id="A0A540VBD5">
    <property type="interactions" value="204"/>
</dbReference>
<dbReference type="Proteomes" id="UP000317371">
    <property type="component" value="Unassembled WGS sequence"/>
</dbReference>
<dbReference type="FunFam" id="3.40.1390.30:FF:000001">
    <property type="entry name" value="GTP cyclohydrolase 1 type 2"/>
    <property type="match status" value="1"/>
</dbReference>
<dbReference type="PANTHER" id="PTHR13799:SF14">
    <property type="entry name" value="GTP CYCLOHYDROLASE 1 TYPE 2 HOMOLOG"/>
    <property type="match status" value="1"/>
</dbReference>
<evidence type="ECO:0000256" key="1">
    <source>
        <dbReference type="ARBA" id="ARBA00006964"/>
    </source>
</evidence>
<accession>A0A540VBD5</accession>
<dbReference type="Pfam" id="PF01784">
    <property type="entry name" value="DUF34_NIF3"/>
    <property type="match status" value="1"/>
</dbReference>
<dbReference type="SUPFAM" id="SSF102705">
    <property type="entry name" value="NIF3 (NGG1p interacting factor 3)-like"/>
    <property type="match status" value="1"/>
</dbReference>
<comment type="similarity">
    <text evidence="1">Belongs to the GTP cyclohydrolase I type 2/NIF3 family.</text>
</comment>
<dbReference type="GO" id="GO:0005737">
    <property type="term" value="C:cytoplasm"/>
    <property type="evidence" value="ECO:0007669"/>
    <property type="project" value="TreeGrafter"/>
</dbReference>
<organism evidence="5 6">
    <name type="scientific">Litorilinea aerophila</name>
    <dbReference type="NCBI Taxonomy" id="1204385"/>
    <lineage>
        <taxon>Bacteria</taxon>
        <taxon>Bacillati</taxon>
        <taxon>Chloroflexota</taxon>
        <taxon>Caldilineae</taxon>
        <taxon>Caldilineales</taxon>
        <taxon>Caldilineaceae</taxon>
        <taxon>Litorilinea</taxon>
    </lineage>
</organism>
<feature type="binding site" evidence="4">
    <location>
        <position position="63"/>
    </location>
    <ligand>
        <name>a divalent metal cation</name>
        <dbReference type="ChEBI" id="CHEBI:60240"/>
        <label>1</label>
    </ligand>
</feature>
<dbReference type="EMBL" id="VIGC01000028">
    <property type="protein sequence ID" value="TQE94077.1"/>
    <property type="molecule type" value="Genomic_DNA"/>
</dbReference>
<dbReference type="GO" id="GO:0046872">
    <property type="term" value="F:metal ion binding"/>
    <property type="evidence" value="ECO:0007669"/>
    <property type="project" value="UniProtKB-KW"/>
</dbReference>
<evidence type="ECO:0000313" key="5">
    <source>
        <dbReference type="EMBL" id="TQE94077.1"/>
    </source>
</evidence>
<dbReference type="PANTHER" id="PTHR13799">
    <property type="entry name" value="NGG1 INTERACTING FACTOR 3"/>
    <property type="match status" value="1"/>
</dbReference>
<dbReference type="OrthoDB" id="9792792at2"/>
<keyword evidence="6" id="KW-1185">Reference proteome</keyword>
<proteinExistence type="inferred from homology"/>
<dbReference type="RefSeq" id="WP_141611644.1">
    <property type="nucleotide sequence ID" value="NZ_VIGC02000028.1"/>
</dbReference>
<dbReference type="InParanoid" id="A0A540VBD5"/>
<gene>
    <name evidence="5" type="ORF">FKZ61_18485</name>
</gene>
<evidence type="ECO:0000256" key="4">
    <source>
        <dbReference type="PIRSR" id="PIRSR602678-1"/>
    </source>
</evidence>
<evidence type="ECO:0000256" key="3">
    <source>
        <dbReference type="ARBA" id="ARBA00022723"/>
    </source>
</evidence>
<dbReference type="Gene3D" id="3.40.1390.30">
    <property type="entry name" value="NIF3 (NGG1p interacting factor 3)-like"/>
    <property type="match status" value="2"/>
</dbReference>
<feature type="binding site" evidence="4">
    <location>
        <position position="64"/>
    </location>
    <ligand>
        <name>a divalent metal cation</name>
        <dbReference type="ChEBI" id="CHEBI:60240"/>
        <label>2</label>
    </ligand>
</feature>
<reference evidence="5 6" key="1">
    <citation type="submission" date="2019-06" db="EMBL/GenBank/DDBJ databases">
        <title>Genome sequence of Litorilinea aerophila BAA-2444.</title>
        <authorList>
            <person name="Maclea K.S."/>
            <person name="Maurais E.G."/>
            <person name="Iannazzi L.C."/>
        </authorList>
    </citation>
    <scope>NUCLEOTIDE SEQUENCE [LARGE SCALE GENOMIC DNA]</scope>
    <source>
        <strain evidence="5 6">ATCC BAA-2444</strain>
    </source>
</reference>
<protein>
    <recommendedName>
        <fullName evidence="2">GTP cyclohydrolase 1 type 2 homolog</fullName>
    </recommendedName>
</protein>
<dbReference type="InterPro" id="IPR002678">
    <property type="entry name" value="DUF34/NIF3"/>
</dbReference>
<evidence type="ECO:0000256" key="2">
    <source>
        <dbReference type="ARBA" id="ARBA00022112"/>
    </source>
</evidence>
<feature type="binding site" evidence="4">
    <location>
        <position position="222"/>
    </location>
    <ligand>
        <name>a divalent metal cation</name>
        <dbReference type="ChEBI" id="CHEBI:60240"/>
        <label>1</label>
    </ligand>
</feature>
<feature type="binding site" evidence="4">
    <location>
        <position position="100"/>
    </location>
    <ligand>
        <name>a divalent metal cation</name>
        <dbReference type="ChEBI" id="CHEBI:60240"/>
        <label>1</label>
    </ligand>
</feature>
<comment type="caution">
    <text evidence="5">The sequence shown here is derived from an EMBL/GenBank/DDBJ whole genome shotgun (WGS) entry which is preliminary data.</text>
</comment>